<dbReference type="InterPro" id="IPR039422">
    <property type="entry name" value="MarR/SlyA-like"/>
</dbReference>
<keyword evidence="3" id="KW-1185">Reference proteome</keyword>
<dbReference type="GO" id="GO:0006950">
    <property type="term" value="P:response to stress"/>
    <property type="evidence" value="ECO:0007669"/>
    <property type="project" value="TreeGrafter"/>
</dbReference>
<evidence type="ECO:0000259" key="1">
    <source>
        <dbReference type="PROSITE" id="PS50995"/>
    </source>
</evidence>
<dbReference type="InterPro" id="IPR036388">
    <property type="entry name" value="WH-like_DNA-bd_sf"/>
</dbReference>
<accession>A0A7I9WUZ1</accession>
<feature type="domain" description="HTH marR-type" evidence="1">
    <location>
        <begin position="8"/>
        <end position="144"/>
    </location>
</feature>
<dbReference type="SMART" id="SM00347">
    <property type="entry name" value="HTH_MARR"/>
    <property type="match status" value="1"/>
</dbReference>
<evidence type="ECO:0000313" key="3">
    <source>
        <dbReference type="Proteomes" id="UP000465241"/>
    </source>
</evidence>
<sequence>MPGLDDVEHECWRQFSESATRIGDLLQRTLTREHGFSLHDVMLLQTLATAPAGSARMGDLADALVLLPSRLTQQVARMEGAGLVVRSVSPQDRRGVVASITDAGRVRLGPALDTYARVVRSRFLDPVTRRQMTSIGDSCRRVGSGFVTPPQRPKPPSL</sequence>
<dbReference type="Gene3D" id="1.10.10.10">
    <property type="entry name" value="Winged helix-like DNA-binding domain superfamily/Winged helix DNA-binding domain"/>
    <property type="match status" value="1"/>
</dbReference>
<dbReference type="SUPFAM" id="SSF46785">
    <property type="entry name" value="Winged helix' DNA-binding domain"/>
    <property type="match status" value="1"/>
</dbReference>
<dbReference type="InterPro" id="IPR036390">
    <property type="entry name" value="WH_DNA-bd_sf"/>
</dbReference>
<dbReference type="Proteomes" id="UP000465241">
    <property type="component" value="Unassembled WGS sequence"/>
</dbReference>
<dbReference type="PANTHER" id="PTHR33164:SF99">
    <property type="entry name" value="MARR FAMILY REGULATORY PROTEIN"/>
    <property type="match status" value="1"/>
</dbReference>
<organism evidence="2 3">
    <name type="scientific">Mycolicibacterium murale</name>
    <dbReference type="NCBI Taxonomy" id="182220"/>
    <lineage>
        <taxon>Bacteria</taxon>
        <taxon>Bacillati</taxon>
        <taxon>Actinomycetota</taxon>
        <taxon>Actinomycetes</taxon>
        <taxon>Mycobacteriales</taxon>
        <taxon>Mycobacteriaceae</taxon>
        <taxon>Mycolicibacterium</taxon>
    </lineage>
</organism>
<dbReference type="EMBL" id="BLKT01000003">
    <property type="protein sequence ID" value="GFG61096.1"/>
    <property type="molecule type" value="Genomic_DNA"/>
</dbReference>
<dbReference type="InterPro" id="IPR000835">
    <property type="entry name" value="HTH_MarR-typ"/>
</dbReference>
<dbReference type="PANTHER" id="PTHR33164">
    <property type="entry name" value="TRANSCRIPTIONAL REGULATOR, MARR FAMILY"/>
    <property type="match status" value="1"/>
</dbReference>
<reference evidence="2 3" key="1">
    <citation type="journal article" date="2019" name="Emerg. Microbes Infect.">
        <title>Comprehensive subspecies identification of 175 nontuberculous mycobacteria species based on 7547 genomic profiles.</title>
        <authorList>
            <person name="Matsumoto Y."/>
            <person name="Kinjo T."/>
            <person name="Motooka D."/>
            <person name="Nabeya D."/>
            <person name="Jung N."/>
            <person name="Uechi K."/>
            <person name="Horii T."/>
            <person name="Iida T."/>
            <person name="Fujita J."/>
            <person name="Nakamura S."/>
        </authorList>
    </citation>
    <scope>NUCLEOTIDE SEQUENCE [LARGE SCALE GENOMIC DNA]</scope>
    <source>
        <strain evidence="2 3">JCM 13392</strain>
    </source>
</reference>
<evidence type="ECO:0000313" key="2">
    <source>
        <dbReference type="EMBL" id="GFG61096.1"/>
    </source>
</evidence>
<dbReference type="PROSITE" id="PS50995">
    <property type="entry name" value="HTH_MARR_2"/>
    <property type="match status" value="1"/>
</dbReference>
<proteinExistence type="predicted"/>
<comment type="caution">
    <text evidence="2">The sequence shown here is derived from an EMBL/GenBank/DDBJ whole genome shotgun (WGS) entry which is preliminary data.</text>
</comment>
<dbReference type="GO" id="GO:0003700">
    <property type="term" value="F:DNA-binding transcription factor activity"/>
    <property type="evidence" value="ECO:0007669"/>
    <property type="project" value="InterPro"/>
</dbReference>
<dbReference type="AlphaFoldDB" id="A0A7I9WUZ1"/>
<name>A0A7I9WUZ1_9MYCO</name>
<dbReference type="Pfam" id="PF01047">
    <property type="entry name" value="MarR"/>
    <property type="match status" value="1"/>
</dbReference>
<gene>
    <name evidence="2" type="ORF">MMUR_52320</name>
</gene>
<protein>
    <submittedName>
        <fullName evidence="2">Transcriptional regulator</fullName>
    </submittedName>
</protein>